<feature type="region of interest" description="Disordered" evidence="9">
    <location>
        <begin position="286"/>
        <end position="311"/>
    </location>
</feature>
<comment type="caution">
    <text evidence="12">The sequence shown here is derived from an EMBL/GenBank/DDBJ whole genome shotgun (WGS) entry which is preliminary data.</text>
</comment>
<dbReference type="OrthoDB" id="5594057at2759"/>
<evidence type="ECO:0000259" key="11">
    <source>
        <dbReference type="SMART" id="SM00849"/>
    </source>
</evidence>
<dbReference type="SMART" id="SM00732">
    <property type="entry name" value="YqgFc"/>
    <property type="match status" value="1"/>
</dbReference>
<keyword evidence="2" id="KW-0690">Ribosome biogenesis</keyword>
<evidence type="ECO:0000256" key="6">
    <source>
        <dbReference type="ARBA" id="ARBA00022741"/>
    </source>
</evidence>
<dbReference type="CDD" id="cd05266">
    <property type="entry name" value="SDR_a4"/>
    <property type="match status" value="1"/>
</dbReference>
<dbReference type="InterPro" id="IPR001509">
    <property type="entry name" value="Epimerase_deHydtase"/>
</dbReference>
<dbReference type="GO" id="GO:0009298">
    <property type="term" value="P:GDP-mannose biosynthetic process"/>
    <property type="evidence" value="ECO:0007669"/>
    <property type="project" value="TreeGrafter"/>
</dbReference>
<dbReference type="Gene3D" id="3.40.50.720">
    <property type="entry name" value="NAD(P)-binding Rossmann-like Domain"/>
    <property type="match status" value="1"/>
</dbReference>
<dbReference type="SUPFAM" id="SSF53448">
    <property type="entry name" value="Nucleotide-diphospho-sugar transferases"/>
    <property type="match status" value="2"/>
</dbReference>
<dbReference type="InterPro" id="IPR054566">
    <property type="entry name" value="ManC/GMP-like_b-helix"/>
</dbReference>
<dbReference type="InterPro" id="IPR036291">
    <property type="entry name" value="NAD(P)-bd_dom_sf"/>
</dbReference>
<dbReference type="Gene3D" id="3.60.15.10">
    <property type="entry name" value="Ribonuclease Z/Hydroxyacylglutathione hydrolase-like"/>
    <property type="match status" value="1"/>
</dbReference>
<evidence type="ECO:0000313" key="15">
    <source>
        <dbReference type="Proteomes" id="UP001152797"/>
    </source>
</evidence>
<dbReference type="InterPro" id="IPR051161">
    <property type="entry name" value="Mannose-6P_isomerase_type2"/>
</dbReference>
<dbReference type="SMART" id="SM00849">
    <property type="entry name" value="Lactamase_B"/>
    <property type="match status" value="1"/>
</dbReference>
<dbReference type="PANTHER" id="PTHR46390">
    <property type="entry name" value="MANNOSE-1-PHOSPHATE GUANYLYLTRANSFERASE"/>
    <property type="match status" value="1"/>
</dbReference>
<protein>
    <submittedName>
        <fullName evidence="14">UDP-N-acetylhexosamine pyrophosphorylase (Protein-pyrophosphorylation enzyme) (UDP-N-acetylgalactosamine pyrophosphorylase) (UDP-N-acetylglucosamine pyrophosphorylase)</fullName>
    </submittedName>
</protein>
<reference evidence="12" key="1">
    <citation type="submission" date="2022-10" db="EMBL/GenBank/DDBJ databases">
        <authorList>
            <person name="Chen Y."/>
            <person name="Dougan E. K."/>
            <person name="Chan C."/>
            <person name="Rhodes N."/>
            <person name="Thang M."/>
        </authorList>
    </citation>
    <scope>NUCLEOTIDE SEQUENCE</scope>
</reference>
<dbReference type="InterPro" id="IPR001279">
    <property type="entry name" value="Metallo-B-lactamas"/>
</dbReference>
<evidence type="ECO:0000256" key="7">
    <source>
        <dbReference type="ARBA" id="ARBA00022801"/>
    </source>
</evidence>
<dbReference type="InterPro" id="IPR029044">
    <property type="entry name" value="Nucleotide-diphossugar_trans"/>
</dbReference>
<dbReference type="InterPro" id="IPR005835">
    <property type="entry name" value="NTP_transferase_dom"/>
</dbReference>
<evidence type="ECO:0000256" key="2">
    <source>
        <dbReference type="ARBA" id="ARBA00022517"/>
    </source>
</evidence>
<keyword evidence="7" id="KW-0378">Hydrolase</keyword>
<dbReference type="EMBL" id="CAMXCT020000001">
    <property type="protein sequence ID" value="CAL1125245.1"/>
    <property type="molecule type" value="Genomic_DNA"/>
</dbReference>
<dbReference type="HAMAP" id="MF_00651">
    <property type="entry name" value="Nuclease_YqgF"/>
    <property type="match status" value="1"/>
</dbReference>
<accession>A0A9P1FEM2</accession>
<dbReference type="Pfam" id="PF03652">
    <property type="entry name" value="RuvX"/>
    <property type="match status" value="1"/>
</dbReference>
<evidence type="ECO:0000256" key="8">
    <source>
        <dbReference type="ARBA" id="ARBA00023134"/>
    </source>
</evidence>
<dbReference type="FunFam" id="3.90.550.10:FF:000046">
    <property type="entry name" value="Mannose-1-phosphate guanylyltransferase (GDP)"/>
    <property type="match status" value="1"/>
</dbReference>
<dbReference type="InterPro" id="IPR049577">
    <property type="entry name" value="GMPP_N"/>
</dbReference>
<feature type="domain" description="Metallo-beta-lactamase" evidence="11">
    <location>
        <begin position="22"/>
        <end position="216"/>
    </location>
</feature>
<dbReference type="GO" id="GO:0004518">
    <property type="term" value="F:nuclease activity"/>
    <property type="evidence" value="ECO:0007669"/>
    <property type="project" value="UniProtKB-KW"/>
</dbReference>
<dbReference type="InterPro" id="IPR037027">
    <property type="entry name" value="YqgF/RNaseH-like_dom_sf"/>
</dbReference>
<dbReference type="EMBL" id="CAMXCT010000001">
    <property type="protein sequence ID" value="CAI3971870.1"/>
    <property type="molecule type" value="Genomic_DNA"/>
</dbReference>
<dbReference type="InterPro" id="IPR006641">
    <property type="entry name" value="YqgF/RNaseH-like_dom"/>
</dbReference>
<evidence type="ECO:0000256" key="4">
    <source>
        <dbReference type="ARBA" id="ARBA00022695"/>
    </source>
</evidence>
<proteinExistence type="inferred from homology"/>
<dbReference type="GO" id="GO:0005525">
    <property type="term" value="F:GTP binding"/>
    <property type="evidence" value="ECO:0007669"/>
    <property type="project" value="UniProtKB-KW"/>
</dbReference>
<dbReference type="Pfam" id="PF22640">
    <property type="entry name" value="ManC_GMP_beta-helix"/>
    <property type="match status" value="1"/>
</dbReference>
<keyword evidence="4" id="KW-0548">Nucleotidyltransferase</keyword>
<dbReference type="Pfam" id="PF22481">
    <property type="entry name" value="DUF6985"/>
    <property type="match status" value="1"/>
</dbReference>
<feature type="domain" description="YqgF/RNase H-like" evidence="10">
    <location>
        <begin position="1279"/>
        <end position="1379"/>
    </location>
</feature>
<dbReference type="InterPro" id="IPR012337">
    <property type="entry name" value="RNaseH-like_sf"/>
</dbReference>
<dbReference type="SUPFAM" id="SSF159283">
    <property type="entry name" value="Guanosine diphospho-D-mannose pyrophosphorylase/mannose-6-phosphate isomerase linker domain"/>
    <property type="match status" value="1"/>
</dbReference>
<dbReference type="InterPro" id="IPR002618">
    <property type="entry name" value="UDPGP_fam"/>
</dbReference>
<keyword evidence="15" id="KW-1185">Reference proteome</keyword>
<dbReference type="Gene3D" id="3.90.550.10">
    <property type="entry name" value="Spore Coat Polysaccharide Biosynthesis Protein SpsA, Chain A"/>
    <property type="match status" value="2"/>
</dbReference>
<dbReference type="Proteomes" id="UP001152797">
    <property type="component" value="Unassembled WGS sequence"/>
</dbReference>
<dbReference type="GO" id="GO:0006364">
    <property type="term" value="P:rRNA processing"/>
    <property type="evidence" value="ECO:0007669"/>
    <property type="project" value="InterPro"/>
</dbReference>
<dbReference type="Pfam" id="PF01370">
    <property type="entry name" value="Epimerase"/>
    <property type="match status" value="1"/>
</dbReference>
<dbReference type="CDD" id="cd04193">
    <property type="entry name" value="UDPGlcNAc_PPase"/>
    <property type="match status" value="1"/>
</dbReference>
<dbReference type="SUPFAM" id="SSF53098">
    <property type="entry name" value="Ribonuclease H-like"/>
    <property type="match status" value="1"/>
</dbReference>
<keyword evidence="6" id="KW-0547">Nucleotide-binding</keyword>
<keyword evidence="5" id="KW-0540">Nuclease</keyword>
<evidence type="ECO:0000256" key="5">
    <source>
        <dbReference type="ARBA" id="ARBA00022722"/>
    </source>
</evidence>
<dbReference type="CDD" id="cd16279">
    <property type="entry name" value="metallo-hydrolase-like_MBL-fold"/>
    <property type="match status" value="1"/>
</dbReference>
<dbReference type="SUPFAM" id="SSF51735">
    <property type="entry name" value="NAD(P)-binding Rossmann-fold domains"/>
    <property type="match status" value="1"/>
</dbReference>
<dbReference type="InterPro" id="IPR036866">
    <property type="entry name" value="RibonucZ/Hydroxyglut_hydro"/>
</dbReference>
<dbReference type="SUPFAM" id="SSF56281">
    <property type="entry name" value="Metallo-hydrolase/oxidoreductase"/>
    <property type="match status" value="1"/>
</dbReference>
<evidence type="ECO:0000313" key="14">
    <source>
        <dbReference type="EMBL" id="CAL4759182.1"/>
    </source>
</evidence>
<reference evidence="13" key="2">
    <citation type="submission" date="2024-04" db="EMBL/GenBank/DDBJ databases">
        <authorList>
            <person name="Chen Y."/>
            <person name="Shah S."/>
            <person name="Dougan E. K."/>
            <person name="Thang M."/>
            <person name="Chan C."/>
        </authorList>
    </citation>
    <scope>NUCLEOTIDE SEQUENCE [LARGE SCALE GENOMIC DNA]</scope>
</reference>
<dbReference type="PANTHER" id="PTHR46390:SF1">
    <property type="entry name" value="MANNOSE-1-PHOSPHATE GUANYLYLTRANSFERASE"/>
    <property type="match status" value="1"/>
</dbReference>
<dbReference type="CDD" id="cd02509">
    <property type="entry name" value="GDP-M1P_Guanylyltransferase"/>
    <property type="match status" value="1"/>
</dbReference>
<dbReference type="GO" id="GO:0070569">
    <property type="term" value="F:uridylyltransferase activity"/>
    <property type="evidence" value="ECO:0007669"/>
    <property type="project" value="InterPro"/>
</dbReference>
<evidence type="ECO:0000259" key="10">
    <source>
        <dbReference type="SMART" id="SM00732"/>
    </source>
</evidence>
<dbReference type="Pfam" id="PF12706">
    <property type="entry name" value="Lactamase_B_2"/>
    <property type="match status" value="1"/>
</dbReference>
<evidence type="ECO:0000313" key="12">
    <source>
        <dbReference type="EMBL" id="CAI3971870.1"/>
    </source>
</evidence>
<dbReference type="InterPro" id="IPR005227">
    <property type="entry name" value="YqgF"/>
</dbReference>
<sequence length="1703" mass="187593">MGVPVIGCDCPTCQSTNLKNKRTRCGLVIGLPEGNLLVDTPTELRLQLVREHIGLIHSVLYTHDHADHIFGLDDVRLFPYYLGHKLPLFCEEMVEQRIRKSFDYAFQDLSPKQMMGGIPQLTFERIGLDPFEVLGTRFTPIRLIHGRFEVLGFRFGNVAYCTDTNHIPEESWPLLEGLDVLILDALREAKHPTHFCLEESIEVSQRLKPRRTIFTHMSHDLEHEKTNEALPEGMELAYDGLRIEHLLAFWDDLSPAEQEELSASLAKVDFTEIEALLARGPLKDDGGADVQRATGPTAVQLDDPGRDEAAEKAIGRGSEALKAGQVGVLIVAGGQGSRLGFEHPKGMFPIVPDSGRTLFEIFIQKQLEQAAAHGAAIPLYLMTSPATHEETVAFLENHNRFGLPADDLHIFCQGTMPAVDAASGKLLLASKGSLALSPDGHGGMVSALNRTGLLDDMQQRGIRHLFYMQVDNPLVAVADPEFLGHHLNSNSEISTQVVRKTDPAEKVGNVVTVDDRLQIIEYSDLPEEAAQRRDDSGELELWAGNIAVHAIEVDFLQHAAEHLETLPWHFALKSVQHVDAAGKEVKPSEPNAYKFERFVFDLLPHAKNAIAIEVPRSSAFAPLKSVGKLVGLATIRIAEAPAPLGKPAGAPSEFSHLMEESLTRPPVTICSGTRFWPASRKLTPKQLLPLAGERSMLQDTVARISDLVPGERTLIVTNEALVDSIRQQLPELRPESIIGEPCKRDTAPCIGLAANSIAAEDPDATMVVMPADHVISPREKFQAALEFAASLVDEKPERIVTFGIRPTYPAESFGYIEAGSTIEVPADAAKKIDTSAYQVKQFREKPKADVAKQYLDAGNFYWNSGIFVWKAGKIQRELSEREPEMFAHLKAIADAQGSSGYDEVFKREFTAIQGKSIDFAVMEHATDVVVIEAPYDWDDLGSWQSLTRLHESDENGNVIIGDHVSKNTEGSIIRGEKGHLIATLGLKNCIVVHTPDATLVANKDDEESIRDIVKLIGEHKLDRASREFSVQVREIALQLFALRSHFRQNWQPHDTAYKLCDSCTGVGAMAAKKKAADAPDFPKLKKNEFFWEGTSKLPAWAGYQDRSGNYGSPGSRRASTGKVLVSVTIPDDKKSPSPQQIAAFAHVQKSQEKLRDAMLTRLFKEYPQLQKEFGYSDEEAEELMPNIKSKDDFKNLIGLHTLHVLNVAHRGKAYIGFEFGCSWDMEHGLGCMTHGSRIVEMGGADSSFMEWIAESVSSGTRVLNGATRVSNRRSSSLPGRVAAIDYGTVRIGVAVSDALRMLASPFETYTRVGREDDARHFQQLAAEESIVLFVVGLPVHLDGRESEKSGEAREFGRWLAAATGVRVVFHDERFTSVEADAKMGDAGLTRKRKKNRRDMVAAQILLESFLESGAAVATPKLIVGCGYLGSRVAQRWLEQGDRVFALTRSNERANEFRALGIEPVVGDVTDPESLGELPAVQTVLYAVGFDRNAEPSKREVYVTGLKNVLAALPVDTRQLIYISSTGVYGQTDGDWVDESSPAEPITEGGRICLEAEQLLLHDAFTWKWTILRLAGIYGPKRIPRVAALKAGEPIAAPQSGYMNLIHVDDAATVVLATEQQSKTDLYNVSDGHPVERTEYYNELARLVGAPAPKFVEPSAEHPASQRALSSKRVGNRRMLEELSVQLAHPSYREGLAAVVAEEV</sequence>
<dbReference type="Pfam" id="PF00483">
    <property type="entry name" value="NTP_transferase"/>
    <property type="match status" value="1"/>
</dbReference>
<evidence type="ECO:0000256" key="1">
    <source>
        <dbReference type="ARBA" id="ARBA00022490"/>
    </source>
</evidence>
<dbReference type="GO" id="GO:0004475">
    <property type="term" value="F:mannose-1-phosphate guanylyltransferase (GTP) activity"/>
    <property type="evidence" value="ECO:0007669"/>
    <property type="project" value="InterPro"/>
</dbReference>
<evidence type="ECO:0000256" key="9">
    <source>
        <dbReference type="SAM" id="MobiDB-lite"/>
    </source>
</evidence>
<keyword evidence="3" id="KW-0808">Transferase</keyword>
<dbReference type="Pfam" id="PF01704">
    <property type="entry name" value="UDPGP"/>
    <property type="match status" value="1"/>
</dbReference>
<dbReference type="Gene3D" id="3.30.420.140">
    <property type="entry name" value="YqgF/RNase H-like domain"/>
    <property type="match status" value="1"/>
</dbReference>
<dbReference type="GO" id="GO:0016787">
    <property type="term" value="F:hydrolase activity"/>
    <property type="evidence" value="ECO:0007669"/>
    <property type="project" value="UniProtKB-KW"/>
</dbReference>
<keyword evidence="8" id="KW-0342">GTP-binding</keyword>
<evidence type="ECO:0000313" key="13">
    <source>
        <dbReference type="EMBL" id="CAL1125245.1"/>
    </source>
</evidence>
<dbReference type="EMBL" id="CAMXCT030000001">
    <property type="protein sequence ID" value="CAL4759182.1"/>
    <property type="molecule type" value="Genomic_DNA"/>
</dbReference>
<organism evidence="12">
    <name type="scientific">Cladocopium goreaui</name>
    <dbReference type="NCBI Taxonomy" id="2562237"/>
    <lineage>
        <taxon>Eukaryota</taxon>
        <taxon>Sar</taxon>
        <taxon>Alveolata</taxon>
        <taxon>Dinophyceae</taxon>
        <taxon>Suessiales</taxon>
        <taxon>Symbiodiniaceae</taxon>
        <taxon>Cladocopium</taxon>
    </lineage>
</organism>
<dbReference type="NCBIfam" id="TIGR00250">
    <property type="entry name" value="RNAse_H_YqgF"/>
    <property type="match status" value="1"/>
</dbReference>
<gene>
    <name evidence="12" type="ORF">C1SCF055_LOCUS460</name>
</gene>
<dbReference type="CDD" id="cd16964">
    <property type="entry name" value="YqgF"/>
    <property type="match status" value="1"/>
</dbReference>
<keyword evidence="1" id="KW-0963">Cytoplasm</keyword>
<dbReference type="InterPro" id="IPR054254">
    <property type="entry name" value="DUF6985"/>
</dbReference>
<evidence type="ECO:0000256" key="3">
    <source>
        <dbReference type="ARBA" id="ARBA00022679"/>
    </source>
</evidence>
<name>A0A9P1FEM2_9DINO</name>